<evidence type="ECO:0000256" key="2">
    <source>
        <dbReference type="ARBA" id="ARBA00005023"/>
    </source>
</evidence>
<dbReference type="Pfam" id="PF04199">
    <property type="entry name" value="Cyclase"/>
    <property type="match status" value="1"/>
</dbReference>
<name>A0A0W8F872_9ZZZZ</name>
<dbReference type="Gene3D" id="3.50.30.50">
    <property type="entry name" value="Putative cyclase"/>
    <property type="match status" value="1"/>
</dbReference>
<protein>
    <submittedName>
        <fullName evidence="8">Metal-dependent hydrolase</fullName>
    </submittedName>
</protein>
<dbReference type="GO" id="GO:0004061">
    <property type="term" value="F:arylformamidase activity"/>
    <property type="evidence" value="ECO:0007669"/>
    <property type="project" value="InterPro"/>
</dbReference>
<keyword evidence="4" id="KW-0479">Metal-binding</keyword>
<dbReference type="EMBL" id="LNQE01001466">
    <property type="protein sequence ID" value="KUG17052.1"/>
    <property type="molecule type" value="Genomic_DNA"/>
</dbReference>
<comment type="pathway">
    <text evidence="2">Amino-acid degradation.</text>
</comment>
<sequence>MNREAKKDLGCQLPQPSVPGLYEALLSKEQYDISAPIEIAPNYPGDSPFSRQWMAGLGKGSNYSLSVLSLGSHTGTHIDFPSHILRDGFPLDSYPPERFITPAWVIAVREIDAVPAQALQDVNIQRGEAILFKTSNSFQGLMHNPTFQDEYVSLSPPAAELCVSLGASLVGIDYISVDRYEDESLPVHNILLKNDVLILEGIDLIAVSPGRYWLICLPLKIKDAEAAPVRAVLVGRSHES</sequence>
<evidence type="ECO:0000256" key="1">
    <source>
        <dbReference type="ARBA" id="ARBA00001947"/>
    </source>
</evidence>
<comment type="caution">
    <text evidence="8">The sequence shown here is derived from an EMBL/GenBank/DDBJ whole genome shotgun (WGS) entry which is preliminary data.</text>
</comment>
<evidence type="ECO:0000256" key="5">
    <source>
        <dbReference type="ARBA" id="ARBA00022801"/>
    </source>
</evidence>
<evidence type="ECO:0000256" key="7">
    <source>
        <dbReference type="ARBA" id="ARBA00023079"/>
    </source>
</evidence>
<keyword evidence="5 8" id="KW-0378">Hydrolase</keyword>
<dbReference type="InterPro" id="IPR037175">
    <property type="entry name" value="KFase_sf"/>
</dbReference>
<accession>A0A0W8F872</accession>
<evidence type="ECO:0000256" key="4">
    <source>
        <dbReference type="ARBA" id="ARBA00022723"/>
    </source>
</evidence>
<evidence type="ECO:0000256" key="3">
    <source>
        <dbReference type="ARBA" id="ARBA00011738"/>
    </source>
</evidence>
<dbReference type="GO" id="GO:0019441">
    <property type="term" value="P:L-tryptophan catabolic process to kynurenine"/>
    <property type="evidence" value="ECO:0007669"/>
    <property type="project" value="InterPro"/>
</dbReference>
<gene>
    <name evidence="8" type="ORF">ASZ90_013262</name>
</gene>
<dbReference type="GO" id="GO:0046872">
    <property type="term" value="F:metal ion binding"/>
    <property type="evidence" value="ECO:0007669"/>
    <property type="project" value="UniProtKB-KW"/>
</dbReference>
<reference evidence="8" key="1">
    <citation type="journal article" date="2015" name="Proc. Natl. Acad. Sci. U.S.A.">
        <title>Networks of energetic and metabolic interactions define dynamics in microbial communities.</title>
        <authorList>
            <person name="Embree M."/>
            <person name="Liu J.K."/>
            <person name="Al-Bassam M.M."/>
            <person name="Zengler K."/>
        </authorList>
    </citation>
    <scope>NUCLEOTIDE SEQUENCE</scope>
</reference>
<dbReference type="FunFam" id="3.50.30.50:FF:000001">
    <property type="entry name" value="Kynurenine formamidase"/>
    <property type="match status" value="1"/>
</dbReference>
<proteinExistence type="predicted"/>
<organism evidence="8">
    <name type="scientific">hydrocarbon metagenome</name>
    <dbReference type="NCBI Taxonomy" id="938273"/>
    <lineage>
        <taxon>unclassified sequences</taxon>
        <taxon>metagenomes</taxon>
        <taxon>ecological metagenomes</taxon>
    </lineage>
</organism>
<keyword evidence="6" id="KW-0862">Zinc</keyword>
<dbReference type="InterPro" id="IPR007325">
    <property type="entry name" value="KFase/CYL"/>
</dbReference>
<dbReference type="AlphaFoldDB" id="A0A0W8F872"/>
<comment type="cofactor">
    <cofactor evidence="1">
        <name>Zn(2+)</name>
        <dbReference type="ChEBI" id="CHEBI:29105"/>
    </cofactor>
</comment>
<evidence type="ECO:0000256" key="6">
    <source>
        <dbReference type="ARBA" id="ARBA00022833"/>
    </source>
</evidence>
<keyword evidence="7" id="KW-0823">Tryptophan catabolism</keyword>
<comment type="subunit">
    <text evidence="3">Homodimer.</text>
</comment>
<dbReference type="PANTHER" id="PTHR31118:SF32">
    <property type="entry name" value="KYNURENINE FORMAMIDASE"/>
    <property type="match status" value="1"/>
</dbReference>
<dbReference type="SUPFAM" id="SSF102198">
    <property type="entry name" value="Putative cyclase"/>
    <property type="match status" value="1"/>
</dbReference>
<evidence type="ECO:0000313" key="8">
    <source>
        <dbReference type="EMBL" id="KUG17052.1"/>
    </source>
</evidence>
<dbReference type="PANTHER" id="PTHR31118">
    <property type="entry name" value="CYCLASE-LIKE PROTEIN 2"/>
    <property type="match status" value="1"/>
</dbReference>